<keyword evidence="2" id="KW-1185">Reference proteome</keyword>
<comment type="caution">
    <text evidence="1">The sequence shown here is derived from an EMBL/GenBank/DDBJ whole genome shotgun (WGS) entry which is preliminary data.</text>
</comment>
<accession>L9W7V7</accession>
<dbReference type="EMBL" id="AOHX01000034">
    <property type="protein sequence ID" value="ELY45580.1"/>
    <property type="molecule type" value="Genomic_DNA"/>
</dbReference>
<evidence type="ECO:0000313" key="2">
    <source>
        <dbReference type="Proteomes" id="UP000011661"/>
    </source>
</evidence>
<evidence type="ECO:0000313" key="1">
    <source>
        <dbReference type="EMBL" id="ELY45580.1"/>
    </source>
</evidence>
<name>L9W7V7_9EURY</name>
<dbReference type="Proteomes" id="UP000011661">
    <property type="component" value="Unassembled WGS sequence"/>
</dbReference>
<reference evidence="1 2" key="1">
    <citation type="journal article" date="2014" name="PLoS Genet.">
        <title>Phylogenetically driven sequencing of extremely halophilic archaea reveals strategies for static and dynamic osmo-response.</title>
        <authorList>
            <person name="Becker E.A."/>
            <person name="Seitzer P.M."/>
            <person name="Tritt A."/>
            <person name="Larsen D."/>
            <person name="Krusor M."/>
            <person name="Yao A.I."/>
            <person name="Wu D."/>
            <person name="Madern D."/>
            <person name="Eisen J.A."/>
            <person name="Darling A.E."/>
            <person name="Facciotti M.T."/>
        </authorList>
    </citation>
    <scope>NUCLEOTIDE SEQUENCE [LARGE SCALE GENOMIC DNA]</scope>
    <source>
        <strain evidence="1 2">JCM 14089</strain>
    </source>
</reference>
<gene>
    <name evidence="1" type="ORF">C495_08005</name>
</gene>
<protein>
    <submittedName>
        <fullName evidence="1">Uncharacterized protein</fullName>
    </submittedName>
</protein>
<dbReference type="Gene3D" id="3.40.50.11110">
    <property type="entry name" value="Sialyltransferase, C-terminal GT-B Rossman nucleotide-binding domain"/>
    <property type="match status" value="1"/>
</dbReference>
<dbReference type="AlphaFoldDB" id="L9W7V7"/>
<dbReference type="Pfam" id="PF07388">
    <property type="entry name" value="A-2_8-polyST"/>
    <property type="match status" value="1"/>
</dbReference>
<organism evidence="1 2">
    <name type="scientific">Natronorubrum sulfidifaciens JCM 14089</name>
    <dbReference type="NCBI Taxonomy" id="1230460"/>
    <lineage>
        <taxon>Archaea</taxon>
        <taxon>Methanobacteriati</taxon>
        <taxon>Methanobacteriota</taxon>
        <taxon>Stenosarchaea group</taxon>
        <taxon>Halobacteria</taxon>
        <taxon>Halobacteriales</taxon>
        <taxon>Natrialbaceae</taxon>
        <taxon>Natronorubrum</taxon>
    </lineage>
</organism>
<sequence>MLTFPDHVRPELADYPAEPISSAPLRSVNSNWIESYFSAIGIEPATLADIESIILATHSSASDGNPCYRKTLRNEIRNTSGIVAVKYHPRETDGDYLGVAKHENTTILPQSIPAELVYLYANRLTTVVGTISTALLTARWIDDDLEVISLADVIDIGDDRLKTMFRSVDIDVRS</sequence>
<dbReference type="InterPro" id="IPR010866">
    <property type="entry name" value="A-2_8-polyST"/>
</dbReference>
<proteinExistence type="predicted"/>